<dbReference type="RefSeq" id="WP_064612025.1">
    <property type="nucleotide sequence ID" value="NZ_LXHB01000142.1"/>
</dbReference>
<dbReference type="Proteomes" id="UP000078228">
    <property type="component" value="Unassembled WGS sequence"/>
</dbReference>
<proteinExistence type="predicted"/>
<organism evidence="1 2">
    <name type="scientific">Moraxella catarrhalis</name>
    <name type="common">Branhamella catarrhalis</name>
    <dbReference type="NCBI Taxonomy" id="480"/>
    <lineage>
        <taxon>Bacteria</taxon>
        <taxon>Pseudomonadati</taxon>
        <taxon>Pseudomonadota</taxon>
        <taxon>Gammaproteobacteria</taxon>
        <taxon>Moraxellales</taxon>
        <taxon>Moraxellaceae</taxon>
        <taxon>Moraxella</taxon>
    </lineage>
</organism>
<name>A0A198UKV5_MORCA</name>
<sequence length="116" mass="12811">MTNQTKVQAIKQVSEQILTICETPNTALQAIHLILQHGGAGELSWQVVYHRVMADEDVIGASYLVDFAQTAENLPFDVLPLISLVLEKGDDALKATMLNKLPDDAKENLRIMGYMS</sequence>
<evidence type="ECO:0000313" key="2">
    <source>
        <dbReference type="Proteomes" id="UP000078228"/>
    </source>
</evidence>
<comment type="caution">
    <text evidence="1">The sequence shown here is derived from an EMBL/GenBank/DDBJ whole genome shotgun (WGS) entry which is preliminary data.</text>
</comment>
<evidence type="ECO:0000313" key="1">
    <source>
        <dbReference type="EMBL" id="OAU96970.1"/>
    </source>
</evidence>
<dbReference type="EMBL" id="LXHC01000011">
    <property type="protein sequence ID" value="OAU96970.1"/>
    <property type="molecule type" value="Genomic_DNA"/>
</dbReference>
<dbReference type="AlphaFoldDB" id="A0A198UKV5"/>
<reference evidence="1 2" key="1">
    <citation type="journal article" date="2016" name="Genome Biol. Evol.">
        <title>Comparative Genomic Analyses of the Moraxella catarrhalis Serosensitive and Seroresistant Lineages Demonstrate Their Independent Evolution.</title>
        <authorList>
            <person name="Earl J.P."/>
            <person name="de Vries S.P."/>
            <person name="Ahmed A."/>
            <person name="Powell E."/>
            <person name="Schultz M.P."/>
            <person name="Hermans P.W."/>
            <person name="Hill D.J."/>
            <person name="Zhou Z."/>
            <person name="Constantinidou C.I."/>
            <person name="Hu F.Z."/>
            <person name="Bootsma H.J."/>
            <person name="Ehrlich G.D."/>
        </authorList>
    </citation>
    <scope>NUCLEOTIDE SEQUENCE [LARGE SCALE GENOMIC DNA]</scope>
    <source>
        <strain evidence="1 2">Z7542</strain>
    </source>
</reference>
<accession>A0A198UKV5</accession>
<dbReference type="PATRIC" id="fig|480.238.peg.156"/>
<evidence type="ECO:0008006" key="3">
    <source>
        <dbReference type="Google" id="ProtNLM"/>
    </source>
</evidence>
<gene>
    <name evidence="1" type="ORF">AO384_0779</name>
</gene>
<keyword evidence="2" id="KW-1185">Reference proteome</keyword>
<protein>
    <recommendedName>
        <fullName evidence="3">HEAT repeat domain-containing protein</fullName>
    </recommendedName>
</protein>